<protein>
    <submittedName>
        <fullName evidence="2">PGPGW domain-containing protein</fullName>
    </submittedName>
</protein>
<dbReference type="EMBL" id="CP123872">
    <property type="protein sequence ID" value="WND02442.1"/>
    <property type="molecule type" value="Genomic_DNA"/>
</dbReference>
<name>A0AA52EH58_9PROT</name>
<gene>
    <name evidence="2" type="ORF">QGN29_12890</name>
</gene>
<sequence length="86" mass="10082">MFKKIRGKIPNNRIARFFAGIFLIIGGILGFLPVLGFWMIPLGLLILSTDFPAVRRFRRRQEVKVGRWWKKRKASITKDSHNNRQS</sequence>
<dbReference type="InterPro" id="IPR019099">
    <property type="entry name" value="Uncharacterised_PGPGW_TM"/>
</dbReference>
<accession>A0AA52EH58</accession>
<evidence type="ECO:0000313" key="2">
    <source>
        <dbReference type="EMBL" id="WND02442.1"/>
    </source>
</evidence>
<evidence type="ECO:0000313" key="3">
    <source>
        <dbReference type="Proteomes" id="UP001268683"/>
    </source>
</evidence>
<keyword evidence="1" id="KW-1133">Transmembrane helix</keyword>
<reference evidence="2" key="1">
    <citation type="submission" date="2023-04" db="EMBL/GenBank/DDBJ databases">
        <title>Complete genome sequence of Temperatibacter marinus.</title>
        <authorList>
            <person name="Rong J.-C."/>
            <person name="Yi M.-L."/>
            <person name="Zhao Q."/>
        </authorList>
    </citation>
    <scope>NUCLEOTIDE SEQUENCE</scope>
    <source>
        <strain evidence="2">NBRC 110045</strain>
    </source>
</reference>
<keyword evidence="1" id="KW-0472">Membrane</keyword>
<dbReference type="RefSeq" id="WP_310798277.1">
    <property type="nucleotide sequence ID" value="NZ_CP123872.1"/>
</dbReference>
<feature type="transmembrane region" description="Helical" evidence="1">
    <location>
        <begin position="14"/>
        <end position="32"/>
    </location>
</feature>
<dbReference type="Pfam" id="PF09656">
    <property type="entry name" value="PGPGW"/>
    <property type="match status" value="1"/>
</dbReference>
<dbReference type="KEGG" id="tmk:QGN29_12890"/>
<evidence type="ECO:0000256" key="1">
    <source>
        <dbReference type="SAM" id="Phobius"/>
    </source>
</evidence>
<dbReference type="AlphaFoldDB" id="A0AA52EH58"/>
<organism evidence="2 3">
    <name type="scientific">Temperatibacter marinus</name>
    <dbReference type="NCBI Taxonomy" id="1456591"/>
    <lineage>
        <taxon>Bacteria</taxon>
        <taxon>Pseudomonadati</taxon>
        <taxon>Pseudomonadota</taxon>
        <taxon>Alphaproteobacteria</taxon>
        <taxon>Kordiimonadales</taxon>
        <taxon>Temperatibacteraceae</taxon>
        <taxon>Temperatibacter</taxon>
    </lineage>
</organism>
<keyword evidence="3" id="KW-1185">Reference proteome</keyword>
<proteinExistence type="predicted"/>
<dbReference type="Proteomes" id="UP001268683">
    <property type="component" value="Chromosome"/>
</dbReference>
<keyword evidence="1" id="KW-0812">Transmembrane</keyword>